<accession>A0A7C4AS42</accession>
<gene>
    <name evidence="2" type="ORF">ENV54_06880</name>
</gene>
<dbReference type="EMBL" id="DTGT01000213">
    <property type="protein sequence ID" value="HGH61007.1"/>
    <property type="molecule type" value="Genomic_DNA"/>
</dbReference>
<comment type="caution">
    <text evidence="2">The sequence shown here is derived from an EMBL/GenBank/DDBJ whole genome shotgun (WGS) entry which is preliminary data.</text>
</comment>
<feature type="region of interest" description="Disordered" evidence="1">
    <location>
        <begin position="319"/>
        <end position="342"/>
    </location>
</feature>
<name>A0A7C4AS42_9BACT</name>
<reference evidence="2" key="1">
    <citation type="journal article" date="2020" name="mSystems">
        <title>Genome- and Community-Level Interaction Insights into Carbon Utilization and Element Cycling Functions of Hydrothermarchaeota in Hydrothermal Sediment.</title>
        <authorList>
            <person name="Zhou Z."/>
            <person name="Liu Y."/>
            <person name="Xu W."/>
            <person name="Pan J."/>
            <person name="Luo Z.H."/>
            <person name="Li M."/>
        </authorList>
    </citation>
    <scope>NUCLEOTIDE SEQUENCE [LARGE SCALE GENOMIC DNA]</scope>
    <source>
        <strain evidence="2">SpSt-769</strain>
    </source>
</reference>
<protein>
    <submittedName>
        <fullName evidence="2">Uncharacterized protein</fullName>
    </submittedName>
</protein>
<proteinExistence type="predicted"/>
<dbReference type="AlphaFoldDB" id="A0A7C4AS42"/>
<organism evidence="2">
    <name type="scientific">Desulfomonile tiedjei</name>
    <dbReference type="NCBI Taxonomy" id="2358"/>
    <lineage>
        <taxon>Bacteria</taxon>
        <taxon>Pseudomonadati</taxon>
        <taxon>Thermodesulfobacteriota</taxon>
        <taxon>Desulfomonilia</taxon>
        <taxon>Desulfomonilales</taxon>
        <taxon>Desulfomonilaceae</taxon>
        <taxon>Desulfomonile</taxon>
    </lineage>
</organism>
<dbReference type="Gene3D" id="3.40.50.450">
    <property type="match status" value="1"/>
</dbReference>
<evidence type="ECO:0000313" key="2">
    <source>
        <dbReference type="EMBL" id="HGH61007.1"/>
    </source>
</evidence>
<sequence>MSSPMQRCGRAAERVLSSFFLLSLLSKKRNVEECVKKAVVRHAPSFNIHDAREVRCALLETLATISRQELAPLFTREREWRGASETAEKWFSEGISIISDEICLSPAMKRKLDGRMVFGAGNHLAASEKRAAVLCSRQPRRIAPNAPFLIAIASAAEFIIATGHTLVSSYGTAGYNAVNCITYGRPAIIVCPDVLLHMSGSGTLTKFFDAYDGLIDPANTLFVSSVLPGAAPSRQAAMFERDKLVAAMATLICAAEAREGGHVHSIVQEARKDGVPVRFFFASEAVNHHRTTRADAARPAPSTRRACGAPMHDALGLGTVQGPSALAPRQPDDNAPVSTDPQSVQPSYLYHYTRACPGPWPGQTQAQYWRSLIHDEPHAAHSGFDTLCRILEEKLIRAASRFIRGKERVVCFSELPPARLSSLARWRRGLTRWAVEPYGVGIELAALSDYGAKPVQYGTDEDFSKLPADQKYLFQARRGRYVFWDVEREWRVKGNVDLSLVPNERIVIVVADPAEKEVIQSRFGLRTVVSGDLNLSMSQENLSFSSRANDHLRRCGLDAKAL</sequence>
<evidence type="ECO:0000256" key="1">
    <source>
        <dbReference type="SAM" id="MobiDB-lite"/>
    </source>
</evidence>